<dbReference type="Proteomes" id="UP000248054">
    <property type="component" value="Unassembled WGS sequence"/>
</dbReference>
<dbReference type="InterPro" id="IPR058702">
    <property type="entry name" value="MafI2-like"/>
</dbReference>
<evidence type="ECO:0000313" key="2">
    <source>
        <dbReference type="Proteomes" id="UP000248054"/>
    </source>
</evidence>
<gene>
    <name evidence="1" type="ORF">DFQ11_10853</name>
</gene>
<dbReference type="AlphaFoldDB" id="A0A2V4XG05"/>
<reference evidence="1 2" key="1">
    <citation type="submission" date="2018-06" db="EMBL/GenBank/DDBJ databases">
        <title>Genomic Encyclopedia of Type Strains, Phase III (KMG-III): the genomes of soil and plant-associated and newly described type strains.</title>
        <authorList>
            <person name="Whitman W."/>
        </authorList>
    </citation>
    <scope>NUCLEOTIDE SEQUENCE [LARGE SCALE GENOMIC DNA]</scope>
    <source>
        <strain evidence="1 2">CECT 7945</strain>
    </source>
</reference>
<protein>
    <submittedName>
        <fullName evidence="1">Uncharacterized protein</fullName>
    </submittedName>
</protein>
<evidence type="ECO:0000313" key="1">
    <source>
        <dbReference type="EMBL" id="PYE80029.1"/>
    </source>
</evidence>
<dbReference type="Pfam" id="PF26541">
    <property type="entry name" value="MafI2"/>
    <property type="match status" value="1"/>
</dbReference>
<name>A0A2V4XG05_9FLAO</name>
<accession>A0A2V4XG05</accession>
<dbReference type="EMBL" id="QJTD01000008">
    <property type="protein sequence ID" value="PYE80029.1"/>
    <property type="molecule type" value="Genomic_DNA"/>
</dbReference>
<sequence>MQFEKTMNFGNNINEFLKSSAKRALGGNTPKSLRKASIELKDKEVQWLCILDYSATEDDIEDCAVAGTEIIADYTWEYGINEMFEKTKPYDKPRELKNVVYQRLEKNFKERDSDEQEWITENNYCGKCKKADTGLNYPIEYEFNGKIYVDGICKVCGTSCSTEMKIETE</sequence>
<proteinExistence type="predicted"/>
<organism evidence="1 2">
    <name type="scientific">Winogradskyella epiphytica</name>
    <dbReference type="NCBI Taxonomy" id="262005"/>
    <lineage>
        <taxon>Bacteria</taxon>
        <taxon>Pseudomonadati</taxon>
        <taxon>Bacteroidota</taxon>
        <taxon>Flavobacteriia</taxon>
        <taxon>Flavobacteriales</taxon>
        <taxon>Flavobacteriaceae</taxon>
        <taxon>Winogradskyella</taxon>
    </lineage>
</organism>
<comment type="caution">
    <text evidence="1">The sequence shown here is derived from an EMBL/GenBank/DDBJ whole genome shotgun (WGS) entry which is preliminary data.</text>
</comment>
<keyword evidence="2" id="KW-1185">Reference proteome</keyword>